<dbReference type="Proteomes" id="UP000002457">
    <property type="component" value="Chromosome"/>
</dbReference>
<dbReference type="PANTHER" id="PTHR42663">
    <property type="entry name" value="HYDROLASE C777.06C-RELATED-RELATED"/>
    <property type="match status" value="1"/>
</dbReference>
<dbReference type="PANTHER" id="PTHR42663:SF12">
    <property type="entry name" value="ATP-BINDING PROTEIN PHNP"/>
    <property type="match status" value="1"/>
</dbReference>
<reference evidence="2 3" key="1">
    <citation type="journal article" date="2015" name="Genome Announc.">
        <title>Complete Genome Sequence of Methanosphaerula palustris E1-9CT, a Hydrogenotrophic Methanogen Isolated from a Minerotrophic Fen Peatland.</title>
        <authorList>
            <person name="Cadillo-Quiroz H."/>
            <person name="Browne P."/>
            <person name="Kyrpides N."/>
            <person name="Woyke T."/>
            <person name="Goodwin L."/>
            <person name="Detter C."/>
            <person name="Yavitt J.B."/>
            <person name="Zinder S.H."/>
        </authorList>
    </citation>
    <scope>NUCLEOTIDE SEQUENCE [LARGE SCALE GENOMIC DNA]</scope>
    <source>
        <strain evidence="3">ATCC BAA-1556 / DSM 19958 / E1-9c</strain>
    </source>
</reference>
<dbReference type="GeneID" id="7270709"/>
<dbReference type="EMBL" id="CP001338">
    <property type="protein sequence ID" value="ACL17852.1"/>
    <property type="molecule type" value="Genomic_DNA"/>
</dbReference>
<dbReference type="KEGG" id="mpl:Mpal_2582"/>
<dbReference type="Pfam" id="PF12706">
    <property type="entry name" value="Lactamase_B_2"/>
    <property type="match status" value="1"/>
</dbReference>
<dbReference type="OrthoDB" id="53037at2157"/>
<dbReference type="eggNOG" id="arCOG00499">
    <property type="taxonomic scope" value="Archaea"/>
</dbReference>
<dbReference type="CDD" id="cd16279">
    <property type="entry name" value="metallo-hydrolase-like_MBL-fold"/>
    <property type="match status" value="1"/>
</dbReference>
<dbReference type="STRING" id="521011.Mpal_2582"/>
<gene>
    <name evidence="2" type="ordered locus">Mpal_2582</name>
</gene>
<sequence length="239" mass="26852">MKLRLLGTGDAIGTPKIRCACPQCMEAYRTGEQRLRTSLLIEVDDRHLLIDTSPDLRQQLLCAGSPEIDAVIWTHGHYDHFMGFGEFYRVQKPPAVYGAAEVLEYCGQTFSFLPFERHPVTPFKPFELLGMTITLFPVNHPPAYTTGLRIEHQGTVICYTADTRADLDPASRAMLQGADLLLIDGIVPPGFHIHKHMNYEEACQIAEESGAKEFRCVHLSHRIPFDTPHAGHDGEMFSF</sequence>
<dbReference type="AlphaFoldDB" id="B8GF46"/>
<dbReference type="RefSeq" id="WP_012619171.1">
    <property type="nucleotide sequence ID" value="NC_011832.1"/>
</dbReference>
<dbReference type="InterPro" id="IPR036866">
    <property type="entry name" value="RibonucZ/Hydroxyglut_hydro"/>
</dbReference>
<evidence type="ECO:0000259" key="1">
    <source>
        <dbReference type="SMART" id="SM00849"/>
    </source>
</evidence>
<dbReference type="Gene3D" id="3.60.15.10">
    <property type="entry name" value="Ribonuclease Z/Hydroxyacylglutathione hydrolase-like"/>
    <property type="match status" value="1"/>
</dbReference>
<keyword evidence="3" id="KW-1185">Reference proteome</keyword>
<protein>
    <submittedName>
        <fullName evidence="2">Beta-lactamase domain protein</fullName>
    </submittedName>
</protein>
<name>B8GF46_METPE</name>
<evidence type="ECO:0000313" key="2">
    <source>
        <dbReference type="EMBL" id="ACL17852.1"/>
    </source>
</evidence>
<proteinExistence type="predicted"/>
<organism evidence="2 3">
    <name type="scientific">Methanosphaerula palustris (strain ATCC BAA-1556 / DSM 19958 / E1-9c)</name>
    <dbReference type="NCBI Taxonomy" id="521011"/>
    <lineage>
        <taxon>Archaea</taxon>
        <taxon>Methanobacteriati</taxon>
        <taxon>Methanobacteriota</taxon>
        <taxon>Stenosarchaea group</taxon>
        <taxon>Methanomicrobia</taxon>
        <taxon>Methanomicrobiales</taxon>
        <taxon>Methanoregulaceae</taxon>
        <taxon>Methanosphaerula</taxon>
    </lineage>
</organism>
<dbReference type="InterPro" id="IPR001279">
    <property type="entry name" value="Metallo-B-lactamas"/>
</dbReference>
<evidence type="ECO:0000313" key="3">
    <source>
        <dbReference type="Proteomes" id="UP000002457"/>
    </source>
</evidence>
<feature type="domain" description="Metallo-beta-lactamase" evidence="1">
    <location>
        <begin position="35"/>
        <end position="218"/>
    </location>
</feature>
<dbReference type="SUPFAM" id="SSF56281">
    <property type="entry name" value="Metallo-hydrolase/oxidoreductase"/>
    <property type="match status" value="1"/>
</dbReference>
<dbReference type="SMART" id="SM00849">
    <property type="entry name" value="Lactamase_B"/>
    <property type="match status" value="1"/>
</dbReference>
<accession>B8GF46</accession>
<dbReference type="HOGENOM" id="CLU_044538_2_0_2"/>